<keyword evidence="2" id="KW-1185">Reference proteome</keyword>
<dbReference type="EMBL" id="JADWDC010000015">
    <property type="protein sequence ID" value="MCC0176993.1"/>
    <property type="molecule type" value="Genomic_DNA"/>
</dbReference>
<proteinExistence type="predicted"/>
<evidence type="ECO:0000313" key="2">
    <source>
        <dbReference type="Proteomes" id="UP000729733"/>
    </source>
</evidence>
<evidence type="ECO:0000313" key="1">
    <source>
        <dbReference type="EMBL" id="MCC0176993.1"/>
    </source>
</evidence>
<organism evidence="1 2">
    <name type="scientific">Waterburya agarophytonicola KI4</name>
    <dbReference type="NCBI Taxonomy" id="2874699"/>
    <lineage>
        <taxon>Bacteria</taxon>
        <taxon>Bacillati</taxon>
        <taxon>Cyanobacteriota</taxon>
        <taxon>Cyanophyceae</taxon>
        <taxon>Pleurocapsales</taxon>
        <taxon>Hyellaceae</taxon>
        <taxon>Waterburya</taxon>
        <taxon>Waterburya agarophytonicola</taxon>
    </lineage>
</organism>
<name>A0A964BR47_9CYAN</name>
<comment type="caution">
    <text evidence="1">The sequence shown here is derived from an EMBL/GenBank/DDBJ whole genome shotgun (WGS) entry which is preliminary data.</text>
</comment>
<accession>A0A964BR47</accession>
<sequence>MPNFDLAKFNAIPEKCLSFSDRKNSGDRTNYQNQTSNIVRLAKSRSLTIRFLFKEDKKRLKVVSFILNQINIILLNTFADHQNYPLGQKFAPNQLETQNIPTSSLIKASFLQDSEIILLCICQAILIADKSILKNSKSPEFQADLSEFELPVEQSCLIDLIKTSVIEFIYSITLDSSQNINTFASEVASYFEMAITLMNQLPQS</sequence>
<dbReference type="InterPro" id="IPR038719">
    <property type="entry name" value="Phycobilisome_asu/bsu_sf"/>
</dbReference>
<gene>
    <name evidence="1" type="ORF">I4641_08385</name>
</gene>
<dbReference type="Proteomes" id="UP000729733">
    <property type="component" value="Unassembled WGS sequence"/>
</dbReference>
<dbReference type="Gene3D" id="1.10.490.20">
    <property type="entry name" value="Phycocyanins"/>
    <property type="match status" value="1"/>
</dbReference>
<protein>
    <submittedName>
        <fullName evidence="1">Uncharacterized protein</fullName>
    </submittedName>
</protein>
<dbReference type="AlphaFoldDB" id="A0A964BR47"/>
<reference evidence="1" key="1">
    <citation type="journal article" date="2021" name="Antonie Van Leeuwenhoek">
        <title>Draft genome and description of Waterburya agarophytonicola gen. nov. sp. nov. (Pleurocapsales, Cyanobacteria): a seaweed symbiont.</title>
        <authorList>
            <person name="Bonthond G."/>
            <person name="Shalygin S."/>
            <person name="Bayer T."/>
            <person name="Weinberger F."/>
        </authorList>
    </citation>
    <scope>NUCLEOTIDE SEQUENCE</scope>
    <source>
        <strain evidence="1">KI4</strain>
    </source>
</reference>